<dbReference type="AlphaFoldDB" id="A0A5K3FIL9"/>
<dbReference type="WBParaSite" id="MCU_008124-RA">
    <property type="protein sequence ID" value="MCU_008124-RA"/>
    <property type="gene ID" value="MCU_008124"/>
</dbReference>
<sequence length="134" mass="14819">MWHPSCHLLNQMAPNGLLFPVPLLCQLSPRRLAFTFAPTVPSEVIRRSGRGPTLITDDGFIHDFMNTHPQVATEEAVGRLDVVLNHAGTTELDRAHFESRQHHLSTLGNALVLYKLLHSSRLLDGYGVCAIVSS</sequence>
<organism evidence="1">
    <name type="scientific">Mesocestoides corti</name>
    <name type="common">Flatworm</name>
    <dbReference type="NCBI Taxonomy" id="53468"/>
    <lineage>
        <taxon>Eukaryota</taxon>
        <taxon>Metazoa</taxon>
        <taxon>Spiralia</taxon>
        <taxon>Lophotrochozoa</taxon>
        <taxon>Platyhelminthes</taxon>
        <taxon>Cestoda</taxon>
        <taxon>Eucestoda</taxon>
        <taxon>Cyclophyllidea</taxon>
        <taxon>Mesocestoididae</taxon>
        <taxon>Mesocestoides</taxon>
    </lineage>
</organism>
<name>A0A5K3FIL9_MESCO</name>
<protein>
    <submittedName>
        <fullName evidence="1">SDR family oxidoreductase</fullName>
    </submittedName>
</protein>
<proteinExistence type="predicted"/>
<accession>A0A5K3FIL9</accession>
<reference evidence="1" key="1">
    <citation type="submission" date="2019-11" db="UniProtKB">
        <authorList>
            <consortium name="WormBaseParasite"/>
        </authorList>
    </citation>
    <scope>IDENTIFICATION</scope>
</reference>
<evidence type="ECO:0000313" key="1">
    <source>
        <dbReference type="WBParaSite" id="MCU_008124-RA"/>
    </source>
</evidence>